<dbReference type="AlphaFoldDB" id="A0A445H6W8"/>
<dbReference type="GO" id="GO:0080115">
    <property type="term" value="F:myosin XI tail binding"/>
    <property type="evidence" value="ECO:0007669"/>
    <property type="project" value="UniProtKB-ARBA"/>
</dbReference>
<sequence>MPCLLCSRLNHILCRQSPELYEILFCSNQKSEISSMILYHIHGKLADGHKMCDDCLFSVTTKTKCNAETQILLGNLACKDLLFGSKGARLCTRQCTCCGKLWKSDQNSSRSIHLKSHGRVVLKPYIRFPCALKQSYLNHHNNLKKMRDKFPGSEGKGSFWPLSHVGYTEVTLNSNSESKFPFCNDDDDVSRVHDENIEVSNDPIAQVTSAPSSKYQCGEPNVSKHQDMNANCVKIGTKETTSTDTHMVVCDSAPINPKEENSSNMNKSSVTTEEREETGFIKEKPTIEEVNNMEALQYLRMMEEQAEYDNDELEKVNGLLKEKEKEIQDLEAEEKDYISQFLKNLEEKVHQIYLHAPNDRSEKLEVSKSNQQGASNENNHSKCPEPQISMPRRELELVALENQILDINDRLETLEFDHDLLEHLTNSLQNGNDGKQIIQDIAHQLYELQRIALR</sequence>
<feature type="region of interest" description="Disordered" evidence="6">
    <location>
        <begin position="360"/>
        <end position="387"/>
    </location>
</feature>
<evidence type="ECO:0000313" key="8">
    <source>
        <dbReference type="EMBL" id="RZB69192.1"/>
    </source>
</evidence>
<dbReference type="GO" id="GO:0016020">
    <property type="term" value="C:membrane"/>
    <property type="evidence" value="ECO:0007669"/>
    <property type="project" value="UniProtKB-SubCell"/>
</dbReference>
<evidence type="ECO:0000256" key="2">
    <source>
        <dbReference type="ARBA" id="ARBA00022692"/>
    </source>
</evidence>
<dbReference type="EMBL" id="QZWG01000014">
    <property type="protein sequence ID" value="RZB69192.1"/>
    <property type="molecule type" value="Genomic_DNA"/>
</dbReference>
<name>A0A445H6W8_GLYSO</name>
<evidence type="ECO:0000259" key="7">
    <source>
        <dbReference type="Pfam" id="PF04576"/>
    </source>
</evidence>
<keyword evidence="4" id="KW-0472">Membrane</keyword>
<feature type="compositionally biased region" description="Polar residues" evidence="6">
    <location>
        <begin position="367"/>
        <end position="378"/>
    </location>
</feature>
<keyword evidence="2" id="KW-0812">Transmembrane</keyword>
<evidence type="ECO:0000313" key="9">
    <source>
        <dbReference type="Proteomes" id="UP000289340"/>
    </source>
</evidence>
<protein>
    <submittedName>
        <fullName evidence="8">Putative myosin-binding protein 4</fullName>
    </submittedName>
</protein>
<keyword evidence="5" id="KW-0175">Coiled coil</keyword>
<dbReference type="PANTHER" id="PTHR31448:SF39">
    <property type="entry name" value="MYOSIN-BINDING PROTEIN 4-RELATED"/>
    <property type="match status" value="1"/>
</dbReference>
<dbReference type="InterPro" id="IPR039306">
    <property type="entry name" value="MYOB"/>
</dbReference>
<keyword evidence="3" id="KW-1133">Transmembrane helix</keyword>
<organism evidence="8 9">
    <name type="scientific">Glycine soja</name>
    <name type="common">Wild soybean</name>
    <dbReference type="NCBI Taxonomy" id="3848"/>
    <lineage>
        <taxon>Eukaryota</taxon>
        <taxon>Viridiplantae</taxon>
        <taxon>Streptophyta</taxon>
        <taxon>Embryophyta</taxon>
        <taxon>Tracheophyta</taxon>
        <taxon>Spermatophyta</taxon>
        <taxon>Magnoliopsida</taxon>
        <taxon>eudicotyledons</taxon>
        <taxon>Gunneridae</taxon>
        <taxon>Pentapetalae</taxon>
        <taxon>rosids</taxon>
        <taxon>fabids</taxon>
        <taxon>Fabales</taxon>
        <taxon>Fabaceae</taxon>
        <taxon>Papilionoideae</taxon>
        <taxon>50 kb inversion clade</taxon>
        <taxon>NPAAA clade</taxon>
        <taxon>indigoferoid/millettioid clade</taxon>
        <taxon>Phaseoleae</taxon>
        <taxon>Glycine</taxon>
        <taxon>Glycine subgen. Soja</taxon>
    </lineage>
</organism>
<evidence type="ECO:0000256" key="4">
    <source>
        <dbReference type="ARBA" id="ARBA00023136"/>
    </source>
</evidence>
<feature type="domain" description="GTD-binding" evidence="7">
    <location>
        <begin position="292"/>
        <end position="333"/>
    </location>
</feature>
<evidence type="ECO:0000256" key="3">
    <source>
        <dbReference type="ARBA" id="ARBA00022989"/>
    </source>
</evidence>
<feature type="coiled-coil region" evidence="5">
    <location>
        <begin position="313"/>
        <end position="340"/>
    </location>
</feature>
<dbReference type="InterPro" id="IPR007656">
    <property type="entry name" value="GTD-bd"/>
</dbReference>
<accession>A0A445H6W8</accession>
<evidence type="ECO:0000256" key="5">
    <source>
        <dbReference type="SAM" id="Coils"/>
    </source>
</evidence>
<keyword evidence="9" id="KW-1185">Reference proteome</keyword>
<gene>
    <name evidence="8" type="ORF">D0Y65_038800</name>
</gene>
<comment type="subcellular location">
    <subcellularLocation>
        <location evidence="1">Membrane</location>
        <topology evidence="1">Single-pass membrane protein</topology>
    </subcellularLocation>
</comment>
<evidence type="ECO:0000256" key="6">
    <source>
        <dbReference type="SAM" id="MobiDB-lite"/>
    </source>
</evidence>
<dbReference type="PANTHER" id="PTHR31448">
    <property type="entry name" value="MYOSIN-BINDING PROTEIN 2"/>
    <property type="match status" value="1"/>
</dbReference>
<dbReference type="Proteomes" id="UP000289340">
    <property type="component" value="Chromosome 14"/>
</dbReference>
<proteinExistence type="predicted"/>
<evidence type="ECO:0000256" key="1">
    <source>
        <dbReference type="ARBA" id="ARBA00004167"/>
    </source>
</evidence>
<reference evidence="8 9" key="1">
    <citation type="submission" date="2018-09" db="EMBL/GenBank/DDBJ databases">
        <title>A high-quality reference genome of wild soybean provides a powerful tool to mine soybean genomes.</title>
        <authorList>
            <person name="Xie M."/>
            <person name="Chung C.Y.L."/>
            <person name="Li M.-W."/>
            <person name="Wong F.-L."/>
            <person name="Chan T.-F."/>
            <person name="Lam H.-M."/>
        </authorList>
    </citation>
    <scope>NUCLEOTIDE SEQUENCE [LARGE SCALE GENOMIC DNA]</scope>
    <source>
        <strain evidence="9">cv. W05</strain>
        <tissue evidence="8">Hypocotyl of etiolated seedlings</tissue>
    </source>
</reference>
<feature type="region of interest" description="Disordered" evidence="6">
    <location>
        <begin position="253"/>
        <end position="278"/>
    </location>
</feature>
<dbReference type="Pfam" id="PF04576">
    <property type="entry name" value="Zein-binding"/>
    <property type="match status" value="1"/>
</dbReference>
<dbReference type="SMR" id="A0A445H6W8"/>
<comment type="caution">
    <text evidence="8">The sequence shown here is derived from an EMBL/GenBank/DDBJ whole genome shotgun (WGS) entry which is preliminary data.</text>
</comment>